<name>A0A2T1EG33_9CYAN</name>
<reference evidence="2" key="1">
    <citation type="submission" date="2018-02" db="EMBL/GenBank/DDBJ databases">
        <authorList>
            <person name="Moore K."/>
            <person name="Momper L."/>
        </authorList>
    </citation>
    <scope>NUCLEOTIDE SEQUENCE [LARGE SCALE GENOMIC DNA]</scope>
    <source>
        <strain evidence="2">ULC18</strain>
    </source>
</reference>
<reference evidence="1 2" key="2">
    <citation type="submission" date="2018-03" db="EMBL/GenBank/DDBJ databases">
        <title>The ancient ancestry and fast evolution of plastids.</title>
        <authorList>
            <person name="Moore K.R."/>
            <person name="Magnabosco C."/>
            <person name="Momper L."/>
            <person name="Gold D.A."/>
            <person name="Bosak T."/>
            <person name="Fournier G.P."/>
        </authorList>
    </citation>
    <scope>NUCLEOTIDE SEQUENCE [LARGE SCALE GENOMIC DNA]</scope>
    <source>
        <strain evidence="1 2">ULC18</strain>
    </source>
</reference>
<keyword evidence="2" id="KW-1185">Reference proteome</keyword>
<comment type="caution">
    <text evidence="1">The sequence shown here is derived from an EMBL/GenBank/DDBJ whole genome shotgun (WGS) entry which is preliminary data.</text>
</comment>
<evidence type="ECO:0000313" key="2">
    <source>
        <dbReference type="Proteomes" id="UP000239576"/>
    </source>
</evidence>
<dbReference type="EMBL" id="PVWK01000033">
    <property type="protein sequence ID" value="PSB31727.1"/>
    <property type="molecule type" value="Genomic_DNA"/>
</dbReference>
<protein>
    <submittedName>
        <fullName evidence="1">Uncharacterized protein</fullName>
    </submittedName>
</protein>
<evidence type="ECO:0000313" key="1">
    <source>
        <dbReference type="EMBL" id="PSB31727.1"/>
    </source>
</evidence>
<proteinExistence type="predicted"/>
<sequence>MILLVECRQNQPVDRVADMCSQTSSVPAQAKDAKTVAKEARAWVASQEGQRQIEEALVEAKKVTSQLSKSHLVETGNLRVPFSL</sequence>
<gene>
    <name evidence="1" type="ORF">C7B82_07075</name>
</gene>
<dbReference type="Proteomes" id="UP000239576">
    <property type="component" value="Unassembled WGS sequence"/>
</dbReference>
<accession>A0A2T1EG33</accession>
<organism evidence="1 2">
    <name type="scientific">Stenomitos frigidus ULC18</name>
    <dbReference type="NCBI Taxonomy" id="2107698"/>
    <lineage>
        <taxon>Bacteria</taxon>
        <taxon>Bacillati</taxon>
        <taxon>Cyanobacteriota</taxon>
        <taxon>Cyanophyceae</taxon>
        <taxon>Leptolyngbyales</taxon>
        <taxon>Leptolyngbyaceae</taxon>
        <taxon>Stenomitos</taxon>
    </lineage>
</organism>
<dbReference type="AlphaFoldDB" id="A0A2T1EG33"/>